<dbReference type="GO" id="GO:0016829">
    <property type="term" value="F:lyase activity"/>
    <property type="evidence" value="ECO:0007669"/>
    <property type="project" value="UniProtKB-KW"/>
</dbReference>
<organism evidence="1">
    <name type="scientific">Acrochaetium secundatum</name>
    <dbReference type="NCBI Taxonomy" id="209631"/>
    <lineage>
        <taxon>Eukaryota</taxon>
        <taxon>Rhodophyta</taxon>
        <taxon>Florideophyceae</taxon>
        <taxon>Nemaliophycidae</taxon>
        <taxon>Acrochaetiales</taxon>
        <taxon>Acrochaetiaceae</taxon>
        <taxon>Acrochaetium</taxon>
    </lineage>
</organism>
<dbReference type="Gene3D" id="2.40.128.20">
    <property type="match status" value="1"/>
</dbReference>
<reference evidence="1" key="1">
    <citation type="journal article" date="2019" name="Phycologia">
        <title>Chloroplast and mitochondrial genomes of Balbiania investiens (Balbianiales, Nemaliophycidae).</title>
        <authorList>
            <person name="Evans J.R."/>
            <person name="StAmour N."/>
            <person name="Verbruggen H."/>
            <person name="Salomaki E.D."/>
            <person name="Vis M.L."/>
        </authorList>
    </citation>
    <scope>NUCLEOTIDE SEQUENCE</scope>
</reference>
<dbReference type="RefSeq" id="YP_009628693.1">
    <property type="nucleotide sequence ID" value="NC_042170.1"/>
</dbReference>
<evidence type="ECO:0000313" key="1">
    <source>
        <dbReference type="EMBL" id="QBX88476.1"/>
    </source>
</evidence>
<keyword evidence="1" id="KW-0456">Lyase</keyword>
<keyword evidence="1" id="KW-0934">Plastid</keyword>
<geneLocation type="plastid" evidence="1"/>
<dbReference type="GeneID" id="40138595"/>
<proteinExistence type="predicted"/>
<dbReference type="EMBL" id="MH026107">
    <property type="protein sequence ID" value="QBX88476.1"/>
    <property type="molecule type" value="Genomic_DNA"/>
</dbReference>
<sequence>MLFYNFLEKNSGIWVTQRTVYLIQQNTTNIYRSKININRNGQIEKCSPIKDEFIYCLKDLVSLQVKSLLQSASYCKEEIQTATKTISDISNIIEIYMNKVNHISVSHSIGNLNSLEKIWLVNPNLRLSFSVIKKTNQCVAISFSSDIRVE</sequence>
<protein>
    <submittedName>
        <fullName evidence="1">Chromophore lyase</fullName>
    </submittedName>
</protein>
<dbReference type="AlphaFoldDB" id="A0A4D6BKC4"/>
<name>A0A4D6BKC4_9FLOR</name>
<dbReference type="InterPro" id="IPR012674">
    <property type="entry name" value="Calycin"/>
</dbReference>
<accession>A0A4D6BKC4</accession>
<gene>
    <name evidence="1" type="primary">cpcS</name>
</gene>